<keyword evidence="1" id="KW-0812">Transmembrane</keyword>
<keyword evidence="1" id="KW-1133">Transmembrane helix</keyword>
<gene>
    <name evidence="2" type="ORF">OEV82_15790</name>
</gene>
<keyword evidence="3" id="KW-1185">Reference proteome</keyword>
<evidence type="ECO:0000256" key="1">
    <source>
        <dbReference type="SAM" id="Phobius"/>
    </source>
</evidence>
<organism evidence="2 3">
    <name type="scientific">Pallidibacillus thermolactis</name>
    <dbReference type="NCBI Taxonomy" id="251051"/>
    <lineage>
        <taxon>Bacteria</taxon>
        <taxon>Bacillati</taxon>
        <taxon>Bacillota</taxon>
        <taxon>Bacilli</taxon>
        <taxon>Bacillales</taxon>
        <taxon>Bacillaceae</taxon>
        <taxon>Pallidibacillus</taxon>
    </lineage>
</organism>
<dbReference type="EMBL" id="JAOUSE010000088">
    <property type="protein sequence ID" value="MCU9595867.1"/>
    <property type="molecule type" value="Genomic_DNA"/>
</dbReference>
<feature type="transmembrane region" description="Helical" evidence="1">
    <location>
        <begin position="192"/>
        <end position="214"/>
    </location>
</feature>
<dbReference type="Proteomes" id="UP001208656">
    <property type="component" value="Unassembled WGS sequence"/>
</dbReference>
<proteinExistence type="predicted"/>
<feature type="transmembrane region" description="Helical" evidence="1">
    <location>
        <begin position="94"/>
        <end position="121"/>
    </location>
</feature>
<reference evidence="2 3" key="1">
    <citation type="submission" date="2022-10" db="EMBL/GenBank/DDBJ databases">
        <title>Description of Fervidibacillus gen. nov. in the family Fervidibacillaceae fam. nov. with two species, Fervidibacillus albus sp. nov., and Fervidibacillus halotolerans sp. nov., isolated from tidal flat sediments.</title>
        <authorList>
            <person name="Kwon K.K."/>
            <person name="Yang S.-H."/>
        </authorList>
    </citation>
    <scope>NUCLEOTIDE SEQUENCE [LARGE SCALE GENOMIC DNA]</scope>
    <source>
        <strain evidence="2 3">DSM 23332</strain>
    </source>
</reference>
<keyword evidence="1" id="KW-0472">Membrane</keyword>
<feature type="transmembrane region" description="Helical" evidence="1">
    <location>
        <begin position="234"/>
        <end position="254"/>
    </location>
</feature>
<protein>
    <recommendedName>
        <fullName evidence="4">DUF4386 family protein</fullName>
    </recommendedName>
</protein>
<evidence type="ECO:0000313" key="2">
    <source>
        <dbReference type="EMBL" id="MCU9595867.1"/>
    </source>
</evidence>
<accession>A0ABT2WJI9</accession>
<feature type="transmembrane region" description="Helical" evidence="1">
    <location>
        <begin position="62"/>
        <end position="82"/>
    </location>
</feature>
<evidence type="ECO:0008006" key="4">
    <source>
        <dbReference type="Google" id="ProtNLM"/>
    </source>
</evidence>
<evidence type="ECO:0000313" key="3">
    <source>
        <dbReference type="Proteomes" id="UP001208656"/>
    </source>
</evidence>
<name>A0ABT2WJI9_9BACI</name>
<feature type="transmembrane region" description="Helical" evidence="1">
    <location>
        <begin position="21"/>
        <end position="42"/>
    </location>
</feature>
<feature type="transmembrane region" description="Helical" evidence="1">
    <location>
        <begin position="164"/>
        <end position="185"/>
    </location>
</feature>
<dbReference type="RefSeq" id="WP_263062409.1">
    <property type="nucleotide sequence ID" value="NZ_JAOUSE010000088.1"/>
</dbReference>
<comment type="caution">
    <text evidence="2">The sequence shown here is derived from an EMBL/GenBank/DDBJ whole genome shotgun (WGS) entry which is preliminary data.</text>
</comment>
<sequence length="265" mass="29680">MQQQPISLKIGSNMFTEQMKWTVWFIGISFLVHIIQICANLLGTRSDNNEVTDYFLASHIAGNIYMLVIGIIAAYAFLPFFVQNGLTRRDVFKGSLLAAIGLSIVIPIITLILSLLVGWIVDLFNLPVTITDMPVFDKEDTSGNLIEAIVFSILDAPTGVHENLSLALLLNTLNLFFFYIVGYFITTGFYRFNVMIGLGYILISISLISIRSMFWGTNTMDIVYNWLPIGTFQLSSSAFIVASIVLSLIIIWLIRLTTKKMAIKL</sequence>